<evidence type="ECO:0000313" key="1">
    <source>
        <dbReference type="Proteomes" id="UP000035680"/>
    </source>
</evidence>
<accession>A0A0K0G6A8</accession>
<dbReference type="Proteomes" id="UP000035680">
    <property type="component" value="Unassembled WGS sequence"/>
</dbReference>
<evidence type="ECO:0000313" key="2">
    <source>
        <dbReference type="WBParaSite" id="SVE_2029100.1"/>
    </source>
</evidence>
<organism evidence="1 2">
    <name type="scientific">Strongyloides venezuelensis</name>
    <name type="common">Threadworm</name>
    <dbReference type="NCBI Taxonomy" id="75913"/>
    <lineage>
        <taxon>Eukaryota</taxon>
        <taxon>Metazoa</taxon>
        <taxon>Ecdysozoa</taxon>
        <taxon>Nematoda</taxon>
        <taxon>Chromadorea</taxon>
        <taxon>Rhabditida</taxon>
        <taxon>Tylenchina</taxon>
        <taxon>Panagrolaimomorpha</taxon>
        <taxon>Strongyloidoidea</taxon>
        <taxon>Strongyloididae</taxon>
        <taxon>Strongyloides</taxon>
    </lineage>
</organism>
<sequence>MIRISLLQRIIRNQHHSLNHTLSTVHTSPFTKLQDPIYRLNLLQEQRPRAQFIHGNQFNNSISIIWKRFAFEIYFLADFLITESHRFLNFSLGSATKLKSLLTSIHIFRKSLVNGAGNIYTVDSGLFMIFPSVYVVGIVGSREWNWNTLGVCRFYKS</sequence>
<proteinExistence type="predicted"/>
<protein>
    <submittedName>
        <fullName evidence="2">Transmembrane protein</fullName>
    </submittedName>
</protein>
<dbReference type="AlphaFoldDB" id="A0A0K0G6A8"/>
<name>A0A0K0G6A8_STRVS</name>
<reference evidence="2" key="2">
    <citation type="submission" date="2015-08" db="UniProtKB">
        <authorList>
            <consortium name="WormBaseParasite"/>
        </authorList>
    </citation>
    <scope>IDENTIFICATION</scope>
</reference>
<reference evidence="1" key="1">
    <citation type="submission" date="2014-07" db="EMBL/GenBank/DDBJ databases">
        <authorList>
            <person name="Martin A.A"/>
            <person name="De Silva N."/>
        </authorList>
    </citation>
    <scope>NUCLEOTIDE SEQUENCE</scope>
</reference>
<keyword evidence="1" id="KW-1185">Reference proteome</keyword>
<dbReference type="WBParaSite" id="SVE_2029100.1">
    <property type="protein sequence ID" value="SVE_2029100.1"/>
    <property type="gene ID" value="SVE_2029100"/>
</dbReference>